<comment type="cofactor">
    <cofactor evidence="11">
        <name>Mn(2+)</name>
        <dbReference type="ChEBI" id="CHEBI:29035"/>
    </cofactor>
    <text evidence="11">Binds 2 manganese ions per subunit.</text>
</comment>
<proteinExistence type="predicted"/>
<dbReference type="EC" id="6.5.1.8" evidence="1"/>
<feature type="binding site" evidence="11">
    <location>
        <position position="260"/>
    </location>
    <ligand>
        <name>Mn(2+)</name>
        <dbReference type="ChEBI" id="CHEBI:29035"/>
        <label>2</label>
    </ligand>
</feature>
<dbReference type="eggNOG" id="COG1690">
    <property type="taxonomic scope" value="Bacteria"/>
</dbReference>
<feature type="binding site" evidence="11">
    <location>
        <position position="150"/>
    </location>
    <ligand>
        <name>Mn(2+)</name>
        <dbReference type="ChEBI" id="CHEBI:29035"/>
        <label>1</label>
    </ligand>
</feature>
<evidence type="ECO:0000256" key="5">
    <source>
        <dbReference type="ARBA" id="ARBA00022800"/>
    </source>
</evidence>
<gene>
    <name evidence="12" type="primary">rtcB</name>
    <name evidence="12" type="ordered locus">HRM2_05280</name>
</gene>
<feature type="active site" description="GMP-histidine intermediate" evidence="9">
    <location>
        <position position="316"/>
    </location>
</feature>
<dbReference type="GO" id="GO:0005525">
    <property type="term" value="F:GTP binding"/>
    <property type="evidence" value="ECO:0007669"/>
    <property type="project" value="UniProtKB-KW"/>
</dbReference>
<dbReference type="Pfam" id="PF01139">
    <property type="entry name" value="RtcB"/>
    <property type="match status" value="2"/>
</dbReference>
<dbReference type="GO" id="GO:0006396">
    <property type="term" value="P:RNA processing"/>
    <property type="evidence" value="ECO:0007669"/>
    <property type="project" value="InterPro"/>
</dbReference>
<evidence type="ECO:0000256" key="7">
    <source>
        <dbReference type="ARBA" id="ARBA00023211"/>
    </source>
</evidence>
<evidence type="ECO:0000256" key="9">
    <source>
        <dbReference type="PIRSR" id="PIRSR601233-1"/>
    </source>
</evidence>
<protein>
    <recommendedName>
        <fullName evidence="1">3'-phosphate/5'-hydroxy nucleic acid ligase</fullName>
        <ecNumber evidence="1">6.5.1.8</ecNumber>
    </recommendedName>
</protein>
<feature type="binding site" evidence="10">
    <location>
        <begin position="149"/>
        <end position="153"/>
    </location>
    <ligand>
        <name>GMP</name>
        <dbReference type="ChEBI" id="CHEBI:58115"/>
    </ligand>
</feature>
<dbReference type="STRING" id="177437.HRM2_05280"/>
<dbReference type="GO" id="GO:0003909">
    <property type="term" value="F:DNA ligase activity"/>
    <property type="evidence" value="ECO:0007669"/>
    <property type="project" value="TreeGrafter"/>
</dbReference>
<keyword evidence="4 10" id="KW-0547">Nucleotide-binding</keyword>
<dbReference type="Gene3D" id="3.90.1860.10">
    <property type="entry name" value="tRNA-splicing ligase RtcB"/>
    <property type="match status" value="1"/>
</dbReference>
<dbReference type="GO" id="GO:0042245">
    <property type="term" value="P:RNA repair"/>
    <property type="evidence" value="ECO:0007669"/>
    <property type="project" value="UniProtKB-KW"/>
</dbReference>
<keyword evidence="3 11" id="KW-0479">Metal-binding</keyword>
<dbReference type="HOGENOM" id="CLU_022279_1_0_7"/>
<feature type="binding site" evidence="10">
    <location>
        <begin position="292"/>
        <end position="295"/>
    </location>
    <ligand>
        <name>GMP</name>
        <dbReference type="ChEBI" id="CHEBI:58115"/>
    </ligand>
</feature>
<dbReference type="Proteomes" id="UP000000442">
    <property type="component" value="Chromosome"/>
</dbReference>
<evidence type="ECO:0000256" key="4">
    <source>
        <dbReference type="ARBA" id="ARBA00022741"/>
    </source>
</evidence>
<evidence type="ECO:0000256" key="10">
    <source>
        <dbReference type="PIRSR" id="PIRSR601233-2"/>
    </source>
</evidence>
<evidence type="ECO:0000256" key="11">
    <source>
        <dbReference type="PIRSR" id="PIRSR601233-3"/>
    </source>
</evidence>
<dbReference type="GO" id="GO:0170057">
    <property type="term" value="F:RNA ligase (GTP) activity"/>
    <property type="evidence" value="ECO:0007669"/>
    <property type="project" value="UniProtKB-EC"/>
</dbReference>
<accession>C0QHT4</accession>
<dbReference type="InterPro" id="IPR036025">
    <property type="entry name" value="RtcB-like_sf"/>
</dbReference>
<name>C0QHT4_DESAH</name>
<reference evidence="12 13" key="1">
    <citation type="journal article" date="2009" name="Environ. Microbiol.">
        <title>Genome sequence of Desulfobacterium autotrophicum HRM2, a marine sulfate reducer oxidizing organic carbon completely to carbon dioxide.</title>
        <authorList>
            <person name="Strittmatter A.W."/>
            <person name="Liesegang H."/>
            <person name="Rabus R."/>
            <person name="Decker I."/>
            <person name="Amann J."/>
            <person name="Andres S."/>
            <person name="Henne A."/>
            <person name="Fricke W.F."/>
            <person name="Martinez-Arias R."/>
            <person name="Bartels D."/>
            <person name="Goesmann A."/>
            <person name="Krause L."/>
            <person name="Puehler A."/>
            <person name="Klenk H.P."/>
            <person name="Richter M."/>
            <person name="Schuler M."/>
            <person name="Gloeckner F.O."/>
            <person name="Meyerdierks A."/>
            <person name="Gottschalk G."/>
            <person name="Amann R."/>
        </authorList>
    </citation>
    <scope>NUCLEOTIDE SEQUENCE [LARGE SCALE GENOMIC DNA]</scope>
    <source>
        <strain evidence="13">ATCC 43914 / DSM 3382 / HRM2</strain>
    </source>
</reference>
<keyword evidence="13" id="KW-1185">Reference proteome</keyword>
<dbReference type="PANTHER" id="PTHR43749">
    <property type="entry name" value="RNA-SPLICING LIGASE RTCB"/>
    <property type="match status" value="1"/>
</dbReference>
<dbReference type="PANTHER" id="PTHR43749:SF2">
    <property type="entry name" value="RNA-SPLICING LIGASE RTCB"/>
    <property type="match status" value="1"/>
</dbReference>
<dbReference type="SUPFAM" id="SSF103365">
    <property type="entry name" value="Hypothetical protein PH1602"/>
    <property type="match status" value="1"/>
</dbReference>
<feature type="binding site" evidence="10">
    <location>
        <begin position="316"/>
        <end position="319"/>
    </location>
    <ligand>
        <name>GMP</name>
        <dbReference type="ChEBI" id="CHEBI:58115"/>
    </ligand>
</feature>
<feature type="binding site" evidence="10">
    <location>
        <begin position="260"/>
        <end position="261"/>
    </location>
    <ligand>
        <name>GMP</name>
        <dbReference type="ChEBI" id="CHEBI:58115"/>
    </ligand>
</feature>
<keyword evidence="7 11" id="KW-0464">Manganese</keyword>
<dbReference type="AlphaFoldDB" id="C0QHT4"/>
<dbReference type="InterPro" id="IPR001233">
    <property type="entry name" value="RtcB"/>
</dbReference>
<evidence type="ECO:0000256" key="1">
    <source>
        <dbReference type="ARBA" id="ARBA00012726"/>
    </source>
</evidence>
<keyword evidence="2" id="KW-0436">Ligase</keyword>
<evidence type="ECO:0000313" key="12">
    <source>
        <dbReference type="EMBL" id="ACN13642.1"/>
    </source>
</evidence>
<dbReference type="InterPro" id="IPR052915">
    <property type="entry name" value="RtcB-like"/>
</dbReference>
<dbReference type="KEGG" id="dat:HRM2_05280"/>
<keyword evidence="5" id="KW-0692">RNA repair</keyword>
<evidence type="ECO:0000256" key="3">
    <source>
        <dbReference type="ARBA" id="ARBA00022723"/>
    </source>
</evidence>
<feature type="binding site" evidence="11">
    <location>
        <position position="177"/>
    </location>
    <ligand>
        <name>Mn(2+)</name>
        <dbReference type="ChEBI" id="CHEBI:29035"/>
        <label>2</label>
    </ligand>
</feature>
<evidence type="ECO:0000313" key="13">
    <source>
        <dbReference type="Proteomes" id="UP000000442"/>
    </source>
</evidence>
<sequence>MGKRPRIQQFAPYEIWGREIEADAIRQMDNACTLPISIQGALMPDAHMGYGLPIGGVLAVKDAVIPYAVGVDIACRVKMSVLDLAFDRFEALQEPFRAALEQGTRFGMGESFKRPHNHRVMDEDWTFCPTVKGLKDKAWQQLGTSGSGNHFAEFGLLTLSAAEMGLEPGNYLALLTHSGSRGAGAAIAKHYSTLARRLHPELPKHLSDLAWLDLDRSEGLEYWKAMELMGRYSSANHDIIHQSVLSHLGAVSVLTLENHHNFAWKMQCGDEEVIVHRKGATPADRGVLGVIPGSMATPGFVVRGLGNTRALNSAAHGAGRKMSRNAAIKQFSRKDLNRFLEKKGVTLVSAGLDEVPMAYKDILDIMAQQKDLVETIARFDPKLVKMAEPDGKGRRKQKR</sequence>
<feature type="binding site" evidence="11">
    <location>
        <position position="72"/>
    </location>
    <ligand>
        <name>Mn(2+)</name>
        <dbReference type="ChEBI" id="CHEBI:29035"/>
        <label>1</label>
    </ligand>
</feature>
<evidence type="ECO:0000256" key="2">
    <source>
        <dbReference type="ARBA" id="ARBA00022598"/>
    </source>
</evidence>
<organism evidence="12 13">
    <name type="scientific">Desulforapulum autotrophicum (strain ATCC 43914 / DSM 3382 / VKM B-1955 / HRM2)</name>
    <name type="common">Desulfobacterium autotrophicum</name>
    <dbReference type="NCBI Taxonomy" id="177437"/>
    <lineage>
        <taxon>Bacteria</taxon>
        <taxon>Pseudomonadati</taxon>
        <taxon>Thermodesulfobacteriota</taxon>
        <taxon>Desulfobacteria</taxon>
        <taxon>Desulfobacterales</taxon>
        <taxon>Desulfobacteraceae</taxon>
        <taxon>Desulforapulum</taxon>
    </lineage>
</organism>
<dbReference type="EMBL" id="CP001087">
    <property type="protein sequence ID" value="ACN13642.1"/>
    <property type="molecule type" value="Genomic_DNA"/>
</dbReference>
<dbReference type="RefSeq" id="WP_012662891.1">
    <property type="nucleotide sequence ID" value="NC_012108.1"/>
</dbReference>
<dbReference type="OrthoDB" id="9802323at2"/>
<dbReference type="GO" id="GO:0006281">
    <property type="term" value="P:DNA repair"/>
    <property type="evidence" value="ECO:0007669"/>
    <property type="project" value="TreeGrafter"/>
</dbReference>
<dbReference type="GO" id="GO:0030145">
    <property type="term" value="F:manganese ion binding"/>
    <property type="evidence" value="ECO:0007669"/>
    <property type="project" value="TreeGrafter"/>
</dbReference>
<comment type="catalytic activity">
    <reaction evidence="8">
        <text>a 3'-end 3'-phospho-ribonucleotide-RNA + a 5'-end dephospho-ribonucleoside-RNA + GTP = a ribonucleotidyl-ribonucleotide-RNA + GMP + diphosphate</text>
        <dbReference type="Rhea" id="RHEA:68076"/>
        <dbReference type="Rhea" id="RHEA-COMP:10463"/>
        <dbReference type="Rhea" id="RHEA-COMP:13936"/>
        <dbReference type="Rhea" id="RHEA-COMP:17355"/>
        <dbReference type="ChEBI" id="CHEBI:33019"/>
        <dbReference type="ChEBI" id="CHEBI:37565"/>
        <dbReference type="ChEBI" id="CHEBI:58115"/>
        <dbReference type="ChEBI" id="CHEBI:83062"/>
        <dbReference type="ChEBI" id="CHEBI:138284"/>
        <dbReference type="ChEBI" id="CHEBI:173118"/>
        <dbReference type="EC" id="6.5.1.8"/>
    </reaction>
</comment>
<evidence type="ECO:0000256" key="8">
    <source>
        <dbReference type="ARBA" id="ARBA00047746"/>
    </source>
</evidence>
<keyword evidence="6 10" id="KW-0342">GTP-binding</keyword>
<evidence type="ECO:0000256" key="6">
    <source>
        <dbReference type="ARBA" id="ARBA00023134"/>
    </source>
</evidence>